<comment type="caution">
    <text evidence="2">The sequence shown here is derived from an EMBL/GenBank/DDBJ whole genome shotgun (WGS) entry which is preliminary data.</text>
</comment>
<proteinExistence type="predicted"/>
<keyword evidence="3" id="KW-1185">Reference proteome</keyword>
<evidence type="ECO:0000256" key="1">
    <source>
        <dbReference type="SAM" id="Phobius"/>
    </source>
</evidence>
<evidence type="ECO:0000313" key="3">
    <source>
        <dbReference type="Proteomes" id="UP001206925"/>
    </source>
</evidence>
<dbReference type="Proteomes" id="UP001206925">
    <property type="component" value="Unassembled WGS sequence"/>
</dbReference>
<keyword evidence="1" id="KW-0812">Transmembrane</keyword>
<protein>
    <submittedName>
        <fullName evidence="2">Uncharacterized protein</fullName>
    </submittedName>
</protein>
<evidence type="ECO:0000313" key="2">
    <source>
        <dbReference type="EMBL" id="KAI7748330.1"/>
    </source>
</evidence>
<dbReference type="PANTHER" id="PTHR33870">
    <property type="entry name" value="CARDIOMYOPATHY-ASSOCIATED PROTEIN"/>
    <property type="match status" value="1"/>
</dbReference>
<feature type="non-terminal residue" evidence="2">
    <location>
        <position position="160"/>
    </location>
</feature>
<dbReference type="EMBL" id="JAMZMK010006552">
    <property type="protein sequence ID" value="KAI7748330.1"/>
    <property type="molecule type" value="Genomic_DNA"/>
</dbReference>
<dbReference type="PANTHER" id="PTHR33870:SF4">
    <property type="entry name" value="CARDIOMYOPATHY-ASSOCIATED PROTEIN"/>
    <property type="match status" value="1"/>
</dbReference>
<gene>
    <name evidence="2" type="ORF">M8C21_027978</name>
</gene>
<accession>A0AAD5GMI1</accession>
<keyword evidence="1" id="KW-1133">Transmembrane helix</keyword>
<organism evidence="2 3">
    <name type="scientific">Ambrosia artemisiifolia</name>
    <name type="common">Common ragweed</name>
    <dbReference type="NCBI Taxonomy" id="4212"/>
    <lineage>
        <taxon>Eukaryota</taxon>
        <taxon>Viridiplantae</taxon>
        <taxon>Streptophyta</taxon>
        <taxon>Embryophyta</taxon>
        <taxon>Tracheophyta</taxon>
        <taxon>Spermatophyta</taxon>
        <taxon>Magnoliopsida</taxon>
        <taxon>eudicotyledons</taxon>
        <taxon>Gunneridae</taxon>
        <taxon>Pentapetalae</taxon>
        <taxon>asterids</taxon>
        <taxon>campanulids</taxon>
        <taxon>Asterales</taxon>
        <taxon>Asteraceae</taxon>
        <taxon>Asteroideae</taxon>
        <taxon>Heliantheae alliance</taxon>
        <taxon>Heliantheae</taxon>
        <taxon>Ambrosia</taxon>
    </lineage>
</organism>
<feature type="transmembrane region" description="Helical" evidence="1">
    <location>
        <begin position="53"/>
        <end position="73"/>
    </location>
</feature>
<reference evidence="2" key="1">
    <citation type="submission" date="2022-06" db="EMBL/GenBank/DDBJ databases">
        <title>Uncovering the hologenomic basis of an extraordinary plant invasion.</title>
        <authorList>
            <person name="Bieker V.C."/>
            <person name="Martin M.D."/>
            <person name="Gilbert T."/>
            <person name="Hodgins K."/>
            <person name="Battlay P."/>
            <person name="Petersen B."/>
            <person name="Wilson J."/>
        </authorList>
    </citation>
    <scope>NUCLEOTIDE SEQUENCE</scope>
    <source>
        <strain evidence="2">AA19_3_7</strain>
        <tissue evidence="2">Leaf</tissue>
    </source>
</reference>
<dbReference type="AlphaFoldDB" id="A0AAD5GMI1"/>
<keyword evidence="1" id="KW-0472">Membrane</keyword>
<feature type="non-terminal residue" evidence="2">
    <location>
        <position position="1"/>
    </location>
</feature>
<name>A0AAD5GMI1_AMBAR</name>
<sequence>ESVLSTVLFTGTAPRSFMTFPIQLFFIPTFNSYPVEMGTDLFKKYVTICFRSVVRHPFLVGMILFLFSMYRLFPLLFSAVISASPVIVSTAVLLGTLLSFGQPNLPEIEKEPESGRVEVRKLESEVVGHTEIVGRDGSIEVVDKLFEGMSRVNGDDLVDD</sequence>
<feature type="transmembrane region" description="Helical" evidence="1">
    <location>
        <begin position="79"/>
        <end position="100"/>
    </location>
</feature>